<dbReference type="Proteomes" id="UP000609531">
    <property type="component" value="Unassembled WGS sequence"/>
</dbReference>
<dbReference type="EMBL" id="JAEKJA010000013">
    <property type="protein sequence ID" value="MBJ3777257.1"/>
    <property type="molecule type" value="Genomic_DNA"/>
</dbReference>
<comment type="caution">
    <text evidence="2">The sequence shown here is derived from an EMBL/GenBank/DDBJ whole genome shotgun (WGS) entry which is preliminary data.</text>
</comment>
<sequence length="360" mass="39479">MDTPYASLPATAFWRTGVADLAPDAIAGVYAPKFAIAPSTTVATLGSCFAQHMGRELRQRSFRWFEAEPAIAGFPKEFNESHQYGVFSFRTGNIYTPRMLRQWLEWASGTASPPDEMWEKDGRFVDPFRPTIEPDGFATPDDVLAARRASLAAIAASLPKIEVLVFTLGQTEAWLGEDVTYAMCPGTAGGTFDGARHRFHNFSTRECVADMEAAIALLKAANPQMRILLTVSPVPMVATASAEHVLVANGRTKSVLRAVAAMLAEERDEVDYFPSYELITQPPFRGMFYHDNMRTVQPAGVAFVMEQFFTAHGVAPKGNRKARRRLALNGKAAAKAEPATDDVDDVICEEVLLEAAAPRR</sequence>
<gene>
    <name evidence="2" type="ORF">JCR33_16235</name>
</gene>
<dbReference type="RefSeq" id="WP_198883154.1">
    <property type="nucleotide sequence ID" value="NZ_JAEKJA010000013.1"/>
</dbReference>
<dbReference type="InterPro" id="IPR014982">
    <property type="entry name" value="GSCFA"/>
</dbReference>
<organism evidence="2 3">
    <name type="scientific">Acuticoccus mangrovi</name>
    <dbReference type="NCBI Taxonomy" id="2796142"/>
    <lineage>
        <taxon>Bacteria</taxon>
        <taxon>Pseudomonadati</taxon>
        <taxon>Pseudomonadota</taxon>
        <taxon>Alphaproteobacteria</taxon>
        <taxon>Hyphomicrobiales</taxon>
        <taxon>Amorphaceae</taxon>
        <taxon>Acuticoccus</taxon>
    </lineage>
</organism>
<dbReference type="AlphaFoldDB" id="A0A934INQ8"/>
<feature type="domain" description="GSCFA" evidence="1">
    <location>
        <begin position="42"/>
        <end position="308"/>
    </location>
</feature>
<name>A0A934INQ8_9HYPH</name>
<proteinExistence type="predicted"/>
<evidence type="ECO:0000259" key="1">
    <source>
        <dbReference type="Pfam" id="PF08885"/>
    </source>
</evidence>
<reference evidence="2" key="1">
    <citation type="submission" date="2020-12" db="EMBL/GenBank/DDBJ databases">
        <title>Bacterial taxonomy.</title>
        <authorList>
            <person name="Pan X."/>
        </authorList>
    </citation>
    <scope>NUCLEOTIDE SEQUENCE</scope>
    <source>
        <strain evidence="2">B2012</strain>
    </source>
</reference>
<protein>
    <submittedName>
        <fullName evidence="2">GSCFA domain-containing protein</fullName>
    </submittedName>
</protein>
<keyword evidence="3" id="KW-1185">Reference proteome</keyword>
<evidence type="ECO:0000313" key="2">
    <source>
        <dbReference type="EMBL" id="MBJ3777257.1"/>
    </source>
</evidence>
<dbReference type="Pfam" id="PF08885">
    <property type="entry name" value="GSCFA"/>
    <property type="match status" value="1"/>
</dbReference>
<accession>A0A934INQ8</accession>
<evidence type="ECO:0000313" key="3">
    <source>
        <dbReference type="Proteomes" id="UP000609531"/>
    </source>
</evidence>